<dbReference type="CDD" id="cd17546">
    <property type="entry name" value="REC_hyHK_CKI1_RcsC-like"/>
    <property type="match status" value="1"/>
</dbReference>
<dbReference type="Gene3D" id="1.10.287.130">
    <property type="match status" value="1"/>
</dbReference>
<dbReference type="EMBL" id="CP141769">
    <property type="protein sequence ID" value="WRS39135.1"/>
    <property type="molecule type" value="Genomic_DNA"/>
</dbReference>
<dbReference type="InterPro" id="IPR011006">
    <property type="entry name" value="CheY-like_superfamily"/>
</dbReference>
<dbReference type="InterPro" id="IPR036890">
    <property type="entry name" value="HATPase_C_sf"/>
</dbReference>
<sequence length="844" mass="91498">MVPTPHIALPGPLRYLAKRISKRPDTESQQALVRVAIGLIFLAYFSSSLATLDAATRSGVQLFLALFTGIALLIVVLSLIDLKTSPARRIFAMGLDYATCSFLLTYTGEAGSPLLVVYLWVTLGNGFRYGVAYLYAATAMAIAGFLMVLAYSPYWSLHMSIGVAFVLSMIAVPLYTASLLKQVHTAIQRERKASLAKSSFLANMSHELRTPLNGVIGVADLLAETRLDKEQQEFAHIIRSSAHTLLELIDNVLDISRIEAGRISMTREDFDLHRLVNGTVAMLASQAHGKGLVLASHVAPQTPFHLHGDARHLRHILINLIGNAIKFTEHGRVDVYIRPVGQGQPQRLRFEIVDTGIGIPESAQARIFDSFTQADPGITRRFGGTGLGTAIAKQLVEALGGEIGLHSREAEGSTFWFELPFAVQAPDANLPAEQFDAPMRVAVLASGELSTRLQTVIRSWGAETVPVDNTARLAAELTTCLVSGTPLGAVVVERSVLPGHPVAFLHLLRDDPSLASLPVILIESDAAAPLSGDLNLTREGYASVLRTPVNSTLLFNAIHAAISHDMPENVVSLANRLQSQIEPAASLKILVAEDNPVNQRVIRGLLEHAGHKTYLAHDGEEALAMLEAEEHAFDLAIIDMHMPQLSGPEVVQRWRFMESGHLPVIMLTADARAEAQAACEEAGADTFLVKPVNSRELLDTIARIAAEMTPSQAVRPTPAPAIDPRELDESVLDELTQMGGPAFVEDLLASFNDDSARALRDIEQALSTQDYALWHDQLHMLKGGASDIGAHLLAQQCAEAERIKPFELATSVAQDRLKAVQDALVSTQAALETYQARKLRAESL</sequence>
<dbReference type="SUPFAM" id="SSF47226">
    <property type="entry name" value="Histidine-containing phosphotransfer domain, HPT domain"/>
    <property type="match status" value="1"/>
</dbReference>
<feature type="domain" description="Histidine kinase" evidence="8">
    <location>
        <begin position="203"/>
        <end position="423"/>
    </location>
</feature>
<dbReference type="CDD" id="cd00082">
    <property type="entry name" value="HisKA"/>
    <property type="match status" value="1"/>
</dbReference>
<keyword evidence="12" id="KW-1185">Reference proteome</keyword>
<dbReference type="RefSeq" id="WP_324779665.1">
    <property type="nucleotide sequence ID" value="NZ_CP141769.1"/>
</dbReference>
<evidence type="ECO:0000256" key="3">
    <source>
        <dbReference type="ARBA" id="ARBA00022553"/>
    </source>
</evidence>
<dbReference type="EC" id="2.7.13.3" evidence="2"/>
<dbReference type="PRINTS" id="PR00344">
    <property type="entry name" value="BCTRLSENSOR"/>
</dbReference>
<dbReference type="PROSITE" id="PS50109">
    <property type="entry name" value="HIS_KIN"/>
    <property type="match status" value="1"/>
</dbReference>
<dbReference type="Pfam" id="PF01627">
    <property type="entry name" value="Hpt"/>
    <property type="match status" value="1"/>
</dbReference>
<proteinExistence type="predicted"/>
<dbReference type="Pfam" id="PF00072">
    <property type="entry name" value="Response_reg"/>
    <property type="match status" value="1"/>
</dbReference>
<dbReference type="PROSITE" id="PS50894">
    <property type="entry name" value="HPT"/>
    <property type="match status" value="1"/>
</dbReference>
<organism evidence="11 12">
    <name type="scientific">Thiobacillus sedimenti</name>
    <dbReference type="NCBI Taxonomy" id="3110231"/>
    <lineage>
        <taxon>Bacteria</taxon>
        <taxon>Pseudomonadati</taxon>
        <taxon>Pseudomonadota</taxon>
        <taxon>Betaproteobacteria</taxon>
        <taxon>Nitrosomonadales</taxon>
        <taxon>Thiobacillaceae</taxon>
        <taxon>Thiobacillus</taxon>
    </lineage>
</organism>
<dbReference type="Pfam" id="PF02518">
    <property type="entry name" value="HATPase_c"/>
    <property type="match status" value="1"/>
</dbReference>
<feature type="domain" description="HPt" evidence="10">
    <location>
        <begin position="740"/>
        <end position="834"/>
    </location>
</feature>
<protein>
    <recommendedName>
        <fullName evidence="2">histidine kinase</fullName>
        <ecNumber evidence="2">2.7.13.3</ecNumber>
    </recommendedName>
</protein>
<dbReference type="InterPro" id="IPR008207">
    <property type="entry name" value="Sig_transdc_His_kin_Hpt_dom"/>
</dbReference>
<comment type="catalytic activity">
    <reaction evidence="1">
        <text>ATP + protein L-histidine = ADP + protein N-phospho-L-histidine.</text>
        <dbReference type="EC" id="2.7.13.3"/>
    </reaction>
</comment>
<evidence type="ECO:0000256" key="1">
    <source>
        <dbReference type="ARBA" id="ARBA00000085"/>
    </source>
</evidence>
<dbReference type="GO" id="GO:0005524">
    <property type="term" value="F:ATP binding"/>
    <property type="evidence" value="ECO:0007669"/>
    <property type="project" value="UniProtKB-KW"/>
</dbReference>
<dbReference type="InterPro" id="IPR001789">
    <property type="entry name" value="Sig_transdc_resp-reg_receiver"/>
</dbReference>
<feature type="transmembrane region" description="Helical" evidence="7">
    <location>
        <begin position="94"/>
        <end position="121"/>
    </location>
</feature>
<accession>A0ABZ1CIA7</accession>
<feature type="transmembrane region" description="Helical" evidence="7">
    <location>
        <begin position="161"/>
        <end position="180"/>
    </location>
</feature>
<evidence type="ECO:0000313" key="12">
    <source>
        <dbReference type="Proteomes" id="UP001334732"/>
    </source>
</evidence>
<evidence type="ECO:0000256" key="5">
    <source>
        <dbReference type="PROSITE-ProRule" id="PRU00110"/>
    </source>
</evidence>
<keyword evidence="11" id="KW-0547">Nucleotide-binding</keyword>
<name>A0ABZ1CIA7_9PROT</name>
<dbReference type="SUPFAM" id="SSF47384">
    <property type="entry name" value="Homodimeric domain of signal transducing histidine kinase"/>
    <property type="match status" value="1"/>
</dbReference>
<evidence type="ECO:0000259" key="10">
    <source>
        <dbReference type="PROSITE" id="PS50894"/>
    </source>
</evidence>
<feature type="transmembrane region" description="Helical" evidence="7">
    <location>
        <begin position="31"/>
        <end position="50"/>
    </location>
</feature>
<reference evidence="11 12" key="1">
    <citation type="submission" date="2023-12" db="EMBL/GenBank/DDBJ databases">
        <title>Thiobacillus sedimentum sp. nov., a chemolithoautotrophic sulfur-oxidizing bacterium isolated from freshwater sediment.</title>
        <authorList>
            <person name="Luo J."/>
            <person name="Dai C."/>
        </authorList>
    </citation>
    <scope>NUCLEOTIDE SEQUENCE [LARGE SCALE GENOMIC DNA]</scope>
    <source>
        <strain evidence="11 12">SCUT-2</strain>
    </source>
</reference>
<keyword evidence="11" id="KW-0067">ATP-binding</keyword>
<evidence type="ECO:0000256" key="4">
    <source>
        <dbReference type="ARBA" id="ARBA00023012"/>
    </source>
</evidence>
<keyword evidence="4" id="KW-0902">Two-component regulatory system</keyword>
<evidence type="ECO:0000256" key="2">
    <source>
        <dbReference type="ARBA" id="ARBA00012438"/>
    </source>
</evidence>
<dbReference type="SMART" id="SM00448">
    <property type="entry name" value="REC"/>
    <property type="match status" value="1"/>
</dbReference>
<evidence type="ECO:0000259" key="9">
    <source>
        <dbReference type="PROSITE" id="PS50110"/>
    </source>
</evidence>
<keyword evidence="7" id="KW-0472">Membrane</keyword>
<dbReference type="PANTHER" id="PTHR45339:SF5">
    <property type="entry name" value="HISTIDINE KINASE"/>
    <property type="match status" value="1"/>
</dbReference>
<dbReference type="PANTHER" id="PTHR45339">
    <property type="entry name" value="HYBRID SIGNAL TRANSDUCTION HISTIDINE KINASE J"/>
    <property type="match status" value="1"/>
</dbReference>
<feature type="modified residue" description="Phosphohistidine" evidence="5">
    <location>
        <position position="779"/>
    </location>
</feature>
<dbReference type="SMART" id="SM00388">
    <property type="entry name" value="HisKA"/>
    <property type="match status" value="1"/>
</dbReference>
<feature type="transmembrane region" description="Helical" evidence="7">
    <location>
        <begin position="133"/>
        <end position="154"/>
    </location>
</feature>
<feature type="modified residue" description="4-aspartylphosphate" evidence="6">
    <location>
        <position position="639"/>
    </location>
</feature>
<dbReference type="SUPFAM" id="SSF52172">
    <property type="entry name" value="CheY-like"/>
    <property type="match status" value="1"/>
</dbReference>
<feature type="domain" description="Response regulatory" evidence="9">
    <location>
        <begin position="588"/>
        <end position="705"/>
    </location>
</feature>
<dbReference type="InterPro" id="IPR036641">
    <property type="entry name" value="HPT_dom_sf"/>
</dbReference>
<keyword evidence="3 6" id="KW-0597">Phosphoprotein</keyword>
<keyword evidence="7" id="KW-1133">Transmembrane helix</keyword>
<keyword evidence="7" id="KW-0812">Transmembrane</keyword>
<evidence type="ECO:0000256" key="6">
    <source>
        <dbReference type="PROSITE-ProRule" id="PRU00169"/>
    </source>
</evidence>
<evidence type="ECO:0000256" key="7">
    <source>
        <dbReference type="SAM" id="Phobius"/>
    </source>
</evidence>
<dbReference type="InterPro" id="IPR003661">
    <property type="entry name" value="HisK_dim/P_dom"/>
</dbReference>
<dbReference type="InterPro" id="IPR005467">
    <property type="entry name" value="His_kinase_dom"/>
</dbReference>
<dbReference type="Gene3D" id="3.40.50.2300">
    <property type="match status" value="1"/>
</dbReference>
<dbReference type="InterPro" id="IPR004358">
    <property type="entry name" value="Sig_transdc_His_kin-like_C"/>
</dbReference>
<dbReference type="InterPro" id="IPR003594">
    <property type="entry name" value="HATPase_dom"/>
</dbReference>
<dbReference type="Proteomes" id="UP001334732">
    <property type="component" value="Chromosome"/>
</dbReference>
<gene>
    <name evidence="11" type="ORF">VA613_14165</name>
</gene>
<dbReference type="SUPFAM" id="SSF55874">
    <property type="entry name" value="ATPase domain of HSP90 chaperone/DNA topoisomerase II/histidine kinase"/>
    <property type="match status" value="1"/>
</dbReference>
<dbReference type="Gene3D" id="3.30.565.10">
    <property type="entry name" value="Histidine kinase-like ATPase, C-terminal domain"/>
    <property type="match status" value="1"/>
</dbReference>
<feature type="transmembrane region" description="Helical" evidence="7">
    <location>
        <begin position="62"/>
        <end position="82"/>
    </location>
</feature>
<dbReference type="Gene3D" id="1.20.120.160">
    <property type="entry name" value="HPT domain"/>
    <property type="match status" value="1"/>
</dbReference>
<dbReference type="CDD" id="cd16922">
    <property type="entry name" value="HATPase_EvgS-ArcB-TorS-like"/>
    <property type="match status" value="1"/>
</dbReference>
<evidence type="ECO:0000259" key="8">
    <source>
        <dbReference type="PROSITE" id="PS50109"/>
    </source>
</evidence>
<dbReference type="InterPro" id="IPR036097">
    <property type="entry name" value="HisK_dim/P_sf"/>
</dbReference>
<evidence type="ECO:0000313" key="11">
    <source>
        <dbReference type="EMBL" id="WRS39135.1"/>
    </source>
</evidence>
<dbReference type="SMART" id="SM00387">
    <property type="entry name" value="HATPase_c"/>
    <property type="match status" value="1"/>
</dbReference>
<dbReference type="Pfam" id="PF00512">
    <property type="entry name" value="HisKA"/>
    <property type="match status" value="1"/>
</dbReference>
<dbReference type="PROSITE" id="PS50110">
    <property type="entry name" value="RESPONSE_REGULATORY"/>
    <property type="match status" value="1"/>
</dbReference>